<keyword evidence="7" id="KW-1185">Reference proteome</keyword>
<dbReference type="Gene3D" id="3.50.50.100">
    <property type="match status" value="1"/>
</dbReference>
<evidence type="ECO:0000313" key="6">
    <source>
        <dbReference type="EMBL" id="MCL7037582.1"/>
    </source>
</evidence>
<comment type="similarity">
    <text evidence="1">Belongs to the FAD-dependent oxidoreductase family.</text>
</comment>
<protein>
    <recommendedName>
        <fullName evidence="5">FAD/NAD(P)-binding domain-containing protein</fullName>
    </recommendedName>
</protein>
<dbReference type="EMBL" id="JAJJMA010180863">
    <property type="protein sequence ID" value="MCL7037582.1"/>
    <property type="molecule type" value="Genomic_DNA"/>
</dbReference>
<keyword evidence="2" id="KW-0285">Flavoprotein</keyword>
<evidence type="ECO:0000256" key="4">
    <source>
        <dbReference type="ARBA" id="ARBA00023002"/>
    </source>
</evidence>
<dbReference type="GO" id="GO:0004174">
    <property type="term" value="F:electron-transferring-flavoprotein dehydrogenase activity"/>
    <property type="evidence" value="ECO:0007669"/>
    <property type="project" value="TreeGrafter"/>
</dbReference>
<dbReference type="Pfam" id="PF07992">
    <property type="entry name" value="Pyr_redox_2"/>
    <property type="match status" value="1"/>
</dbReference>
<name>A0AA41SE17_PAPNU</name>
<dbReference type="Proteomes" id="UP001177140">
    <property type="component" value="Unassembled WGS sequence"/>
</dbReference>
<evidence type="ECO:0000256" key="3">
    <source>
        <dbReference type="ARBA" id="ARBA00022827"/>
    </source>
</evidence>
<reference evidence="6" key="1">
    <citation type="submission" date="2022-03" db="EMBL/GenBank/DDBJ databases">
        <title>A functionally conserved STORR gene fusion in Papaver species that diverged 16.8 million years ago.</title>
        <authorList>
            <person name="Catania T."/>
        </authorList>
    </citation>
    <scope>NUCLEOTIDE SEQUENCE</scope>
    <source>
        <strain evidence="6">S-191538</strain>
    </source>
</reference>
<dbReference type="InterPro" id="IPR023753">
    <property type="entry name" value="FAD/NAD-binding_dom"/>
</dbReference>
<dbReference type="InterPro" id="IPR036188">
    <property type="entry name" value="FAD/NAD-bd_sf"/>
</dbReference>
<evidence type="ECO:0000256" key="1">
    <source>
        <dbReference type="ARBA" id="ARBA00006442"/>
    </source>
</evidence>
<organism evidence="6 7">
    <name type="scientific">Papaver nudicaule</name>
    <name type="common">Iceland poppy</name>
    <dbReference type="NCBI Taxonomy" id="74823"/>
    <lineage>
        <taxon>Eukaryota</taxon>
        <taxon>Viridiplantae</taxon>
        <taxon>Streptophyta</taxon>
        <taxon>Embryophyta</taxon>
        <taxon>Tracheophyta</taxon>
        <taxon>Spermatophyta</taxon>
        <taxon>Magnoliopsida</taxon>
        <taxon>Ranunculales</taxon>
        <taxon>Papaveraceae</taxon>
        <taxon>Papaveroideae</taxon>
        <taxon>Papaver</taxon>
    </lineage>
</organism>
<dbReference type="AlphaFoldDB" id="A0AA41SE17"/>
<comment type="caution">
    <text evidence="6">The sequence shown here is derived from an EMBL/GenBank/DDBJ whole genome shotgun (WGS) entry which is preliminary data.</text>
</comment>
<dbReference type="GO" id="GO:0050660">
    <property type="term" value="F:flavin adenine dinucleotide binding"/>
    <property type="evidence" value="ECO:0007669"/>
    <property type="project" value="TreeGrafter"/>
</dbReference>
<proteinExistence type="inferred from homology"/>
<dbReference type="PANTHER" id="PTHR43735:SF3">
    <property type="entry name" value="FERROPTOSIS SUPPRESSOR PROTEIN 1"/>
    <property type="match status" value="1"/>
</dbReference>
<feature type="non-terminal residue" evidence="6">
    <location>
        <position position="134"/>
    </location>
</feature>
<keyword evidence="3" id="KW-0274">FAD</keyword>
<accession>A0AA41SE17</accession>
<dbReference type="GO" id="GO:0005737">
    <property type="term" value="C:cytoplasm"/>
    <property type="evidence" value="ECO:0007669"/>
    <property type="project" value="TreeGrafter"/>
</dbReference>
<gene>
    <name evidence="6" type="ORF">MKW94_009354</name>
</gene>
<dbReference type="PANTHER" id="PTHR43735">
    <property type="entry name" value="APOPTOSIS-INDUCING FACTOR 1"/>
    <property type="match status" value="1"/>
</dbReference>
<keyword evidence="4" id="KW-0560">Oxidoreductase</keyword>
<sequence length="134" mass="15109">MVFHFSLTWDGGNIYTYNITRRTIRPLAGELAVDFPGKKVTLVHSRPRLIDFCWTKVDLKSHSDGDKTYRTSTGETIVADIHFFCVGKPLSSSWIKDSVFKEGLDARGRVMVDEHLTMKGCKNVFAIGDITDIP</sequence>
<dbReference type="SUPFAM" id="SSF51905">
    <property type="entry name" value="FAD/NAD(P)-binding domain"/>
    <property type="match status" value="1"/>
</dbReference>
<evidence type="ECO:0000256" key="2">
    <source>
        <dbReference type="ARBA" id="ARBA00022630"/>
    </source>
</evidence>
<evidence type="ECO:0000313" key="7">
    <source>
        <dbReference type="Proteomes" id="UP001177140"/>
    </source>
</evidence>
<feature type="domain" description="FAD/NAD(P)-binding" evidence="5">
    <location>
        <begin position="64"/>
        <end position="131"/>
    </location>
</feature>
<evidence type="ECO:0000259" key="5">
    <source>
        <dbReference type="Pfam" id="PF07992"/>
    </source>
</evidence>